<evidence type="ECO:0008006" key="4">
    <source>
        <dbReference type="Google" id="ProtNLM"/>
    </source>
</evidence>
<proteinExistence type="predicted"/>
<feature type="signal peptide" evidence="1">
    <location>
        <begin position="1"/>
        <end position="20"/>
    </location>
</feature>
<evidence type="ECO:0000313" key="2">
    <source>
        <dbReference type="EMBL" id="TEY81020.1"/>
    </source>
</evidence>
<gene>
    <name evidence="2" type="ORF">BOTCAL_0035g00130</name>
</gene>
<keyword evidence="3" id="KW-1185">Reference proteome</keyword>
<feature type="chain" id="PRO_5021502379" description="Secreted protein" evidence="1">
    <location>
        <begin position="21"/>
        <end position="108"/>
    </location>
</feature>
<dbReference type="EMBL" id="PHWZ01000035">
    <property type="protein sequence ID" value="TEY81020.1"/>
    <property type="molecule type" value="Genomic_DNA"/>
</dbReference>
<evidence type="ECO:0000256" key="1">
    <source>
        <dbReference type="SAM" id="SignalP"/>
    </source>
</evidence>
<name>A0A4Y8DF21_9HELO</name>
<dbReference type="Proteomes" id="UP000297299">
    <property type="component" value="Unassembled WGS sequence"/>
</dbReference>
<sequence length="108" mass="12169">MDSVLLLARIAWSLMPLVGSVEFDHEPYVSLGNRRMFRGKLRHRRREEQLFVFLKTMPDSNIGAMIVTAVRRSCYMLAMLVSGSGAVNFLQCSLDLTPILAPESRSPV</sequence>
<accession>A0A4Y8DF21</accession>
<evidence type="ECO:0000313" key="3">
    <source>
        <dbReference type="Proteomes" id="UP000297299"/>
    </source>
</evidence>
<protein>
    <recommendedName>
        <fullName evidence="4">Secreted protein</fullName>
    </recommendedName>
</protein>
<comment type="caution">
    <text evidence="2">The sequence shown here is derived from an EMBL/GenBank/DDBJ whole genome shotgun (WGS) entry which is preliminary data.</text>
</comment>
<organism evidence="2 3">
    <name type="scientific">Botryotinia calthae</name>
    <dbReference type="NCBI Taxonomy" id="38488"/>
    <lineage>
        <taxon>Eukaryota</taxon>
        <taxon>Fungi</taxon>
        <taxon>Dikarya</taxon>
        <taxon>Ascomycota</taxon>
        <taxon>Pezizomycotina</taxon>
        <taxon>Leotiomycetes</taxon>
        <taxon>Helotiales</taxon>
        <taxon>Sclerotiniaceae</taxon>
        <taxon>Botryotinia</taxon>
    </lineage>
</organism>
<reference evidence="2 3" key="1">
    <citation type="submission" date="2017-11" db="EMBL/GenBank/DDBJ databases">
        <title>Comparative genomics of Botrytis spp.</title>
        <authorList>
            <person name="Valero-Jimenez C.A."/>
            <person name="Tapia P."/>
            <person name="Veloso J."/>
            <person name="Silva-Moreno E."/>
            <person name="Staats M."/>
            <person name="Valdes J.H."/>
            <person name="Van Kan J.A.L."/>
        </authorList>
    </citation>
    <scope>NUCLEOTIDE SEQUENCE [LARGE SCALE GENOMIC DNA]</scope>
    <source>
        <strain evidence="2 3">MUCL2830</strain>
    </source>
</reference>
<keyword evidence="1" id="KW-0732">Signal</keyword>
<dbReference type="AlphaFoldDB" id="A0A4Y8DF21"/>